<evidence type="ECO:0000313" key="1">
    <source>
        <dbReference type="EMBL" id="CAG8556840.1"/>
    </source>
</evidence>
<protein>
    <submittedName>
        <fullName evidence="1">5097_t:CDS:1</fullName>
    </submittedName>
</protein>
<feature type="non-terminal residue" evidence="1">
    <location>
        <position position="1"/>
    </location>
</feature>
<sequence>PSRISSNPSPPSVNAFIIKQTLKVRLNDFNFLAVLGKENFGK</sequence>
<keyword evidence="2" id="KW-1185">Reference proteome</keyword>
<dbReference type="Proteomes" id="UP000789342">
    <property type="component" value="Unassembled WGS sequence"/>
</dbReference>
<gene>
    <name evidence="1" type="ORF">AMORRO_LOCUS5831</name>
</gene>
<dbReference type="AlphaFoldDB" id="A0A9N9BA73"/>
<proteinExistence type="predicted"/>
<comment type="caution">
    <text evidence="1">The sequence shown here is derived from an EMBL/GenBank/DDBJ whole genome shotgun (WGS) entry which is preliminary data.</text>
</comment>
<reference evidence="1" key="1">
    <citation type="submission" date="2021-06" db="EMBL/GenBank/DDBJ databases">
        <authorList>
            <person name="Kallberg Y."/>
            <person name="Tangrot J."/>
            <person name="Rosling A."/>
        </authorList>
    </citation>
    <scope>NUCLEOTIDE SEQUENCE</scope>
    <source>
        <strain evidence="1">CL551</strain>
    </source>
</reference>
<dbReference type="EMBL" id="CAJVPV010003653">
    <property type="protein sequence ID" value="CAG8556840.1"/>
    <property type="molecule type" value="Genomic_DNA"/>
</dbReference>
<evidence type="ECO:0000313" key="2">
    <source>
        <dbReference type="Proteomes" id="UP000789342"/>
    </source>
</evidence>
<organism evidence="1 2">
    <name type="scientific">Acaulospora morrowiae</name>
    <dbReference type="NCBI Taxonomy" id="94023"/>
    <lineage>
        <taxon>Eukaryota</taxon>
        <taxon>Fungi</taxon>
        <taxon>Fungi incertae sedis</taxon>
        <taxon>Mucoromycota</taxon>
        <taxon>Glomeromycotina</taxon>
        <taxon>Glomeromycetes</taxon>
        <taxon>Diversisporales</taxon>
        <taxon>Acaulosporaceae</taxon>
        <taxon>Acaulospora</taxon>
    </lineage>
</organism>
<feature type="non-terminal residue" evidence="1">
    <location>
        <position position="42"/>
    </location>
</feature>
<name>A0A9N9BA73_9GLOM</name>
<accession>A0A9N9BA73</accession>